<accession>A0ACC6CB80</accession>
<keyword evidence="2" id="KW-1185">Reference proteome</keyword>
<proteinExistence type="predicted"/>
<protein>
    <submittedName>
        <fullName evidence="1">Uncharacterized protein</fullName>
    </submittedName>
</protein>
<evidence type="ECO:0000313" key="1">
    <source>
        <dbReference type="EMBL" id="MCY4745675.1"/>
    </source>
</evidence>
<evidence type="ECO:0000313" key="2">
    <source>
        <dbReference type="Proteomes" id="UP001076464"/>
    </source>
</evidence>
<dbReference type="EMBL" id="JAPPUY010000003">
    <property type="protein sequence ID" value="MCY4745675.1"/>
    <property type="molecule type" value="Genomic_DNA"/>
</dbReference>
<comment type="caution">
    <text evidence="1">The sequence shown here is derived from an EMBL/GenBank/DDBJ whole genome shotgun (WGS) entry which is preliminary data.</text>
</comment>
<name>A0ACC6CB80_9BURK</name>
<reference evidence="1" key="1">
    <citation type="submission" date="2022-08" db="EMBL/GenBank/DDBJ databases">
        <title>Genome sequencing of Pelomonas sp. UHG3.</title>
        <authorList>
            <person name="So Y."/>
        </authorList>
    </citation>
    <scope>NUCLEOTIDE SEQUENCE</scope>
    <source>
        <strain evidence="1">UHG3</strain>
    </source>
</reference>
<dbReference type="Proteomes" id="UP001076464">
    <property type="component" value="Unassembled WGS sequence"/>
</dbReference>
<gene>
    <name evidence="1" type="ORF">NYO99_11890</name>
</gene>
<sequence length="130" mass="14185">MPFAHHQPLSGSGAQLTAPRTLVVPPNGRLVAISVSSARSNDGQQTLPNCHRQGYDRFQWQKLTFSYCHKDSPASSVALRPEQSGVPLQAAFISIRMLRLVQLRLSGAANFNSPDTFEQGAIGRIEQAQT</sequence>
<organism evidence="1 2">
    <name type="scientific">Roseateles hydrophilus</name>
    <dbReference type="NCBI Taxonomy" id="2975054"/>
    <lineage>
        <taxon>Bacteria</taxon>
        <taxon>Pseudomonadati</taxon>
        <taxon>Pseudomonadota</taxon>
        <taxon>Betaproteobacteria</taxon>
        <taxon>Burkholderiales</taxon>
        <taxon>Sphaerotilaceae</taxon>
        <taxon>Roseateles</taxon>
    </lineage>
</organism>